<dbReference type="GO" id="GO:0009234">
    <property type="term" value="P:menaquinone biosynthetic process"/>
    <property type="evidence" value="ECO:0007669"/>
    <property type="project" value="UniProtKB-UniPathway"/>
</dbReference>
<keyword evidence="4 9" id="KW-0808">Transferase</keyword>
<feature type="transmembrane region" description="Helical" evidence="8">
    <location>
        <begin position="177"/>
        <end position="196"/>
    </location>
</feature>
<evidence type="ECO:0000256" key="7">
    <source>
        <dbReference type="ARBA" id="ARBA00023136"/>
    </source>
</evidence>
<dbReference type="CDD" id="cd13962">
    <property type="entry name" value="PT_UbiA_UBIAD1"/>
    <property type="match status" value="1"/>
</dbReference>
<feature type="transmembrane region" description="Helical" evidence="8">
    <location>
        <begin position="225"/>
        <end position="244"/>
    </location>
</feature>
<keyword evidence="7 8" id="KW-0472">Membrane</keyword>
<evidence type="ECO:0000256" key="3">
    <source>
        <dbReference type="ARBA" id="ARBA00022428"/>
    </source>
</evidence>
<comment type="pathway">
    <text evidence="2">Quinol/quinone metabolism; menaquinone biosynthesis.</text>
</comment>
<dbReference type="PANTHER" id="PTHR13929:SF0">
    <property type="entry name" value="UBIA PRENYLTRANSFERASE DOMAIN-CONTAINING PROTEIN 1"/>
    <property type="match status" value="1"/>
</dbReference>
<reference evidence="9 10" key="1">
    <citation type="submission" date="2016-11" db="EMBL/GenBank/DDBJ databases">
        <authorList>
            <person name="Jaros S."/>
            <person name="Januszkiewicz K."/>
            <person name="Wedrychowicz H."/>
        </authorList>
    </citation>
    <scope>NUCLEOTIDE SEQUENCE [LARGE SCALE GENOMIC DNA]</scope>
    <source>
        <strain evidence="9 10">DSM 15970</strain>
    </source>
</reference>
<evidence type="ECO:0000256" key="2">
    <source>
        <dbReference type="ARBA" id="ARBA00004863"/>
    </source>
</evidence>
<keyword evidence="3" id="KW-0474">Menaquinone biosynthesis</keyword>
<dbReference type="STRING" id="1122934.SAMN02745691_00716"/>
<dbReference type="GO" id="GO:0016020">
    <property type="term" value="C:membrane"/>
    <property type="evidence" value="ECO:0007669"/>
    <property type="project" value="UniProtKB-SubCell"/>
</dbReference>
<evidence type="ECO:0000256" key="8">
    <source>
        <dbReference type="SAM" id="Phobius"/>
    </source>
</evidence>
<dbReference type="PIRSF" id="PIRSF005355">
    <property type="entry name" value="UBIAD1"/>
    <property type="match status" value="1"/>
</dbReference>
<evidence type="ECO:0000256" key="6">
    <source>
        <dbReference type="ARBA" id="ARBA00022989"/>
    </source>
</evidence>
<evidence type="ECO:0000256" key="1">
    <source>
        <dbReference type="ARBA" id="ARBA00004141"/>
    </source>
</evidence>
<comment type="subcellular location">
    <subcellularLocation>
        <location evidence="1">Membrane</location>
        <topology evidence="1">Multi-pass membrane protein</topology>
    </subcellularLocation>
</comment>
<feature type="transmembrane region" description="Helical" evidence="8">
    <location>
        <begin position="21"/>
        <end position="38"/>
    </location>
</feature>
<feature type="transmembrane region" description="Helical" evidence="8">
    <location>
        <begin position="98"/>
        <end position="118"/>
    </location>
</feature>
<keyword evidence="5 8" id="KW-0812">Transmembrane</keyword>
<dbReference type="EMBL" id="FQYT01000006">
    <property type="protein sequence ID" value="SHI72802.1"/>
    <property type="molecule type" value="Genomic_DNA"/>
</dbReference>
<protein>
    <submittedName>
        <fullName evidence="9">1,4-dihydroxy-2-naphthoate prenyltransferase</fullName>
    </submittedName>
</protein>
<keyword evidence="10" id="KW-1185">Reference proteome</keyword>
<dbReference type="UniPathway" id="UPA00079"/>
<evidence type="ECO:0000313" key="9">
    <source>
        <dbReference type="EMBL" id="SHI72802.1"/>
    </source>
</evidence>
<keyword evidence="6 8" id="KW-1133">Transmembrane helix</keyword>
<feature type="transmembrane region" description="Helical" evidence="8">
    <location>
        <begin position="250"/>
        <end position="267"/>
    </location>
</feature>
<dbReference type="InterPro" id="IPR000537">
    <property type="entry name" value="UbiA_prenyltransferase"/>
</dbReference>
<dbReference type="PANTHER" id="PTHR13929">
    <property type="entry name" value="1,4-DIHYDROXY-2-NAPHTHOATE OCTAPRENYLTRANSFERASE"/>
    <property type="match status" value="1"/>
</dbReference>
<dbReference type="AlphaFoldDB" id="A0A1M6DHY8"/>
<name>A0A1M6DHY8_9FIRM</name>
<evidence type="ECO:0000256" key="5">
    <source>
        <dbReference type="ARBA" id="ARBA00022692"/>
    </source>
</evidence>
<dbReference type="Pfam" id="PF01040">
    <property type="entry name" value="UbiA"/>
    <property type="match status" value="1"/>
</dbReference>
<evidence type="ECO:0000256" key="4">
    <source>
        <dbReference type="ARBA" id="ARBA00022679"/>
    </source>
</evidence>
<dbReference type="RefSeq" id="WP_073992991.1">
    <property type="nucleotide sequence ID" value="NZ_FQYT01000006.1"/>
</dbReference>
<evidence type="ECO:0000313" key="10">
    <source>
        <dbReference type="Proteomes" id="UP000184342"/>
    </source>
</evidence>
<dbReference type="InterPro" id="IPR044878">
    <property type="entry name" value="UbiA_sf"/>
</dbReference>
<sequence length="308" mass="33322">MKEYSRPTIKSVMELAAPHTWPASVVPVVLGTVLAYALEGRFDAGIFYSTLLVAVFLQCAVNTINDYADFVKGTDTVENSIDPTDASLVYNNMNPKTALKIGIGFIVLAALSGIYTLWMAGWTPLLFGAVGVAVLALYSLGKLPISHLPLGEAVSGFTMGILITVACHYVQASRLDMRVVLFSLPAFLTIALIMMVNNTSDIEKDETSGRRTLPVILGRSSAQKLIRGAILAAIVLILIAAYVWFRSGMFLVPLMLFMTARAAFPLFKNPVDPAARMRSMAAVVRTHTISNAFFIIMIAVHAMLGGQM</sequence>
<feature type="transmembrane region" description="Helical" evidence="8">
    <location>
        <begin position="153"/>
        <end position="171"/>
    </location>
</feature>
<feature type="transmembrane region" description="Helical" evidence="8">
    <location>
        <begin position="288"/>
        <end position="306"/>
    </location>
</feature>
<dbReference type="Proteomes" id="UP000184342">
    <property type="component" value="Unassembled WGS sequence"/>
</dbReference>
<proteinExistence type="predicted"/>
<organism evidence="9 10">
    <name type="scientific">Parasporobacterium paucivorans DSM 15970</name>
    <dbReference type="NCBI Taxonomy" id="1122934"/>
    <lineage>
        <taxon>Bacteria</taxon>
        <taxon>Bacillati</taxon>
        <taxon>Bacillota</taxon>
        <taxon>Clostridia</taxon>
        <taxon>Lachnospirales</taxon>
        <taxon>Lachnospiraceae</taxon>
        <taxon>Parasporobacterium</taxon>
    </lineage>
</organism>
<accession>A0A1M6DHY8</accession>
<dbReference type="InterPro" id="IPR026046">
    <property type="entry name" value="UBIAD1"/>
</dbReference>
<dbReference type="GO" id="GO:0042371">
    <property type="term" value="P:vitamin K biosynthetic process"/>
    <property type="evidence" value="ECO:0007669"/>
    <property type="project" value="TreeGrafter"/>
</dbReference>
<feature type="transmembrane region" description="Helical" evidence="8">
    <location>
        <begin position="124"/>
        <end position="141"/>
    </location>
</feature>
<dbReference type="Gene3D" id="1.10.357.140">
    <property type="entry name" value="UbiA prenyltransferase"/>
    <property type="match status" value="1"/>
</dbReference>
<feature type="transmembrane region" description="Helical" evidence="8">
    <location>
        <begin position="44"/>
        <end position="64"/>
    </location>
</feature>
<dbReference type="GO" id="GO:0004659">
    <property type="term" value="F:prenyltransferase activity"/>
    <property type="evidence" value="ECO:0007669"/>
    <property type="project" value="InterPro"/>
</dbReference>
<gene>
    <name evidence="9" type="ORF">SAMN02745691_00716</name>
</gene>